<dbReference type="SMART" id="SM00647">
    <property type="entry name" value="IBR"/>
    <property type="match status" value="2"/>
</dbReference>
<keyword evidence="2" id="KW-0808">Transferase</keyword>
<dbReference type="STRING" id="578462.A0A0L0SA90"/>
<dbReference type="InterPro" id="IPR051628">
    <property type="entry name" value="LUBAC_E3_Ligases"/>
</dbReference>
<dbReference type="CDD" id="cd20353">
    <property type="entry name" value="Rcat_RBR_RNF216"/>
    <property type="match status" value="1"/>
</dbReference>
<keyword evidence="3" id="KW-0479">Metal-binding</keyword>
<dbReference type="OrthoDB" id="10009520at2759"/>
<keyword evidence="5" id="KW-0863">Zinc-finger</keyword>
<reference evidence="11" key="2">
    <citation type="submission" date="2009-11" db="EMBL/GenBank/DDBJ databases">
        <title>The Genome Sequence of Allomyces macrogynus strain ATCC 38327.</title>
        <authorList>
            <consortium name="The Broad Institute Genome Sequencing Platform"/>
            <person name="Russ C."/>
            <person name="Cuomo C."/>
            <person name="Shea T."/>
            <person name="Young S.K."/>
            <person name="Zeng Q."/>
            <person name="Koehrsen M."/>
            <person name="Haas B."/>
            <person name="Borodovsky M."/>
            <person name="Guigo R."/>
            <person name="Alvarado L."/>
            <person name="Berlin A."/>
            <person name="Borenstein D."/>
            <person name="Chen Z."/>
            <person name="Engels R."/>
            <person name="Freedman E."/>
            <person name="Gellesch M."/>
            <person name="Goldberg J."/>
            <person name="Griggs A."/>
            <person name="Gujja S."/>
            <person name="Heiman D."/>
            <person name="Hepburn T."/>
            <person name="Howarth C."/>
            <person name="Jen D."/>
            <person name="Larson L."/>
            <person name="Lewis B."/>
            <person name="Mehta T."/>
            <person name="Park D."/>
            <person name="Pearson M."/>
            <person name="Roberts A."/>
            <person name="Saif S."/>
            <person name="Shenoy N."/>
            <person name="Sisk P."/>
            <person name="Stolte C."/>
            <person name="Sykes S."/>
            <person name="Walk T."/>
            <person name="White J."/>
            <person name="Yandava C."/>
            <person name="Burger G."/>
            <person name="Gray M.W."/>
            <person name="Holland P.W.H."/>
            <person name="King N."/>
            <person name="Lang F.B.F."/>
            <person name="Roger A.J."/>
            <person name="Ruiz-Trillo I."/>
            <person name="Lander E."/>
            <person name="Nusbaum C."/>
        </authorList>
    </citation>
    <scope>NUCLEOTIDE SEQUENCE [LARGE SCALE GENOMIC DNA]</scope>
    <source>
        <strain evidence="11">ATCC 38327</strain>
    </source>
</reference>
<protein>
    <recommendedName>
        <fullName evidence="9">RING-type domain-containing protein</fullName>
    </recommendedName>
</protein>
<evidence type="ECO:0000259" key="9">
    <source>
        <dbReference type="PROSITE" id="PS51873"/>
    </source>
</evidence>
<evidence type="ECO:0000256" key="5">
    <source>
        <dbReference type="ARBA" id="ARBA00022771"/>
    </source>
</evidence>
<dbReference type="PROSITE" id="PS51873">
    <property type="entry name" value="TRIAD"/>
    <property type="match status" value="1"/>
</dbReference>
<dbReference type="InterPro" id="IPR002867">
    <property type="entry name" value="IBR_dom"/>
</dbReference>
<reference evidence="10 11" key="1">
    <citation type="submission" date="2009-11" db="EMBL/GenBank/DDBJ databases">
        <title>Annotation of Allomyces macrogynus ATCC 38327.</title>
        <authorList>
            <consortium name="The Broad Institute Genome Sequencing Platform"/>
            <person name="Russ C."/>
            <person name="Cuomo C."/>
            <person name="Burger G."/>
            <person name="Gray M.W."/>
            <person name="Holland P.W.H."/>
            <person name="King N."/>
            <person name="Lang F.B.F."/>
            <person name="Roger A.J."/>
            <person name="Ruiz-Trillo I."/>
            <person name="Young S.K."/>
            <person name="Zeng Q."/>
            <person name="Gargeya S."/>
            <person name="Fitzgerald M."/>
            <person name="Haas B."/>
            <person name="Abouelleil A."/>
            <person name="Alvarado L."/>
            <person name="Arachchi H.M."/>
            <person name="Berlin A."/>
            <person name="Chapman S.B."/>
            <person name="Gearin G."/>
            <person name="Goldberg J."/>
            <person name="Griggs A."/>
            <person name="Gujja S."/>
            <person name="Hansen M."/>
            <person name="Heiman D."/>
            <person name="Howarth C."/>
            <person name="Larimer J."/>
            <person name="Lui A."/>
            <person name="MacDonald P.J.P."/>
            <person name="McCowen C."/>
            <person name="Montmayeur A."/>
            <person name="Murphy C."/>
            <person name="Neiman D."/>
            <person name="Pearson M."/>
            <person name="Priest M."/>
            <person name="Roberts A."/>
            <person name="Saif S."/>
            <person name="Shea T."/>
            <person name="Sisk P."/>
            <person name="Stolte C."/>
            <person name="Sykes S."/>
            <person name="Wortman J."/>
            <person name="Nusbaum C."/>
            <person name="Birren B."/>
        </authorList>
    </citation>
    <scope>NUCLEOTIDE SEQUENCE [LARGE SCALE GENOMIC DNA]</scope>
    <source>
        <strain evidence="10 11">ATCC 38327</strain>
    </source>
</reference>
<dbReference type="PANTHER" id="PTHR22770">
    <property type="entry name" value="UBIQUITIN CONJUGATING ENZYME 7 INTERACTING PROTEIN-RELATED"/>
    <property type="match status" value="1"/>
</dbReference>
<dbReference type="eggNOG" id="KOG1812">
    <property type="taxonomic scope" value="Eukaryota"/>
</dbReference>
<dbReference type="InterPro" id="IPR044066">
    <property type="entry name" value="TRIAD_supradom"/>
</dbReference>
<dbReference type="GO" id="GO:0016740">
    <property type="term" value="F:transferase activity"/>
    <property type="evidence" value="ECO:0007669"/>
    <property type="project" value="UniProtKB-KW"/>
</dbReference>
<feature type="region of interest" description="Disordered" evidence="8">
    <location>
        <begin position="119"/>
        <end position="139"/>
    </location>
</feature>
<evidence type="ECO:0000313" key="11">
    <source>
        <dbReference type="Proteomes" id="UP000054350"/>
    </source>
</evidence>
<accession>A0A0L0SA90</accession>
<proteinExistence type="predicted"/>
<evidence type="ECO:0000256" key="2">
    <source>
        <dbReference type="ARBA" id="ARBA00022679"/>
    </source>
</evidence>
<keyword evidence="11" id="KW-1185">Reference proteome</keyword>
<dbReference type="VEuPathDB" id="FungiDB:AMAG_03684"/>
<keyword evidence="4" id="KW-0677">Repeat</keyword>
<dbReference type="CDD" id="cd20339">
    <property type="entry name" value="BRcat_RBR_RNF216"/>
    <property type="match status" value="1"/>
</dbReference>
<evidence type="ECO:0000256" key="6">
    <source>
        <dbReference type="ARBA" id="ARBA00022786"/>
    </source>
</evidence>
<organism evidence="10 11">
    <name type="scientific">Allomyces macrogynus (strain ATCC 38327)</name>
    <name type="common">Allomyces javanicus var. macrogynus</name>
    <dbReference type="NCBI Taxonomy" id="578462"/>
    <lineage>
        <taxon>Eukaryota</taxon>
        <taxon>Fungi</taxon>
        <taxon>Fungi incertae sedis</taxon>
        <taxon>Blastocladiomycota</taxon>
        <taxon>Blastocladiomycetes</taxon>
        <taxon>Blastocladiales</taxon>
        <taxon>Blastocladiaceae</taxon>
        <taxon>Allomyces</taxon>
    </lineage>
</organism>
<dbReference type="AlphaFoldDB" id="A0A0L0SA90"/>
<gene>
    <name evidence="10" type="ORF">AMAG_03684</name>
</gene>
<dbReference type="GO" id="GO:0008270">
    <property type="term" value="F:zinc ion binding"/>
    <property type="evidence" value="ECO:0007669"/>
    <property type="project" value="UniProtKB-KW"/>
</dbReference>
<name>A0A0L0SA90_ALLM3</name>
<dbReference type="SUPFAM" id="SSF57850">
    <property type="entry name" value="RING/U-box"/>
    <property type="match status" value="1"/>
</dbReference>
<sequence>MDHAARARLVRGMIAAGPPAAHDLAAAAARIGPALPADVAETATARIVDLFPEIDLAFAKEQLDAAMDATGKTLGSDRASLTADLMTSSPFLEQLIIEATTLILEFGAAYPRNRTIAATRKRRRDEVDSDSENDDDGDAARDLKKAAKLQPPATAFPFDANFLPEPEYRDAAQLALTGLFPRMPIAAINREFRKYRFQLVPAAVALQALTVRVQTDANAYRPLKNPRSVNMTNFRNDDVTRQVKYYQDWLVVAAEAALRAANLDGFYDCPFCDYGAIVGEEFGIVFKCENCFEESCIKCRRKSHIPNTCEEAAKDDKLNAQHLIEEKLTEALIRECPKCKTKTTKENGCNKMTCRCGALFCYCCRALIQDYTHFAEDNRGRTSPSRCALTS</sequence>
<dbReference type="Pfam" id="PF26200">
    <property type="entry name" value="Rcat_RNF216"/>
    <property type="match status" value="1"/>
</dbReference>
<feature type="compositionally biased region" description="Acidic residues" evidence="8">
    <location>
        <begin position="127"/>
        <end position="137"/>
    </location>
</feature>
<evidence type="ECO:0000256" key="7">
    <source>
        <dbReference type="ARBA" id="ARBA00022833"/>
    </source>
</evidence>
<evidence type="ECO:0000313" key="10">
    <source>
        <dbReference type="EMBL" id="KNE59401.1"/>
    </source>
</evidence>
<evidence type="ECO:0000256" key="8">
    <source>
        <dbReference type="SAM" id="MobiDB-lite"/>
    </source>
</evidence>
<dbReference type="EMBL" id="GG745334">
    <property type="protein sequence ID" value="KNE59401.1"/>
    <property type="molecule type" value="Genomic_DNA"/>
</dbReference>
<dbReference type="InterPro" id="IPR047546">
    <property type="entry name" value="Rcat_RBR_RNF216"/>
</dbReference>
<keyword evidence="7" id="KW-0862">Zinc</keyword>
<comment type="pathway">
    <text evidence="1">Protein modification; protein ubiquitination.</text>
</comment>
<evidence type="ECO:0000256" key="1">
    <source>
        <dbReference type="ARBA" id="ARBA00004906"/>
    </source>
</evidence>
<evidence type="ECO:0000256" key="4">
    <source>
        <dbReference type="ARBA" id="ARBA00022737"/>
    </source>
</evidence>
<dbReference type="Proteomes" id="UP000054350">
    <property type="component" value="Unassembled WGS sequence"/>
</dbReference>
<dbReference type="InterPro" id="IPR047545">
    <property type="entry name" value="BRcat_RBR_RNF216"/>
</dbReference>
<keyword evidence="6" id="KW-0833">Ubl conjugation pathway</keyword>
<dbReference type="PANTHER" id="PTHR22770:SF47">
    <property type="entry name" value="E3 UBIQUITIN-PROTEIN LIGASE RNF216"/>
    <property type="match status" value="1"/>
</dbReference>
<dbReference type="Gene3D" id="1.20.120.1750">
    <property type="match status" value="1"/>
</dbReference>
<feature type="domain" description="RING-type" evidence="9">
    <location>
        <begin position="198"/>
        <end position="388"/>
    </location>
</feature>
<evidence type="ECO:0000256" key="3">
    <source>
        <dbReference type="ARBA" id="ARBA00022723"/>
    </source>
</evidence>